<accession>A2GWH7</accession>
<dbReference type="OrthoDB" id="527990at2759"/>
<keyword evidence="2" id="KW-1133">Transmembrane helix</keyword>
<keyword evidence="4" id="KW-1185">Reference proteome</keyword>
<dbReference type="VEuPathDB" id="TrichDB:TVAGG3_0487980"/>
<dbReference type="SMR" id="A2GWH7"/>
<reference evidence="3" key="2">
    <citation type="journal article" date="2007" name="Science">
        <title>Draft genome sequence of the sexually transmitted pathogen Trichomonas vaginalis.</title>
        <authorList>
            <person name="Carlton J.M."/>
            <person name="Hirt R.P."/>
            <person name="Silva J.C."/>
            <person name="Delcher A.L."/>
            <person name="Schatz M."/>
            <person name="Zhao Q."/>
            <person name="Wortman J.R."/>
            <person name="Bidwell S.L."/>
            <person name="Alsmark U.C.M."/>
            <person name="Besteiro S."/>
            <person name="Sicheritz-Ponten T."/>
            <person name="Noel C.J."/>
            <person name="Dacks J.B."/>
            <person name="Foster P.G."/>
            <person name="Simillion C."/>
            <person name="Van de Peer Y."/>
            <person name="Miranda-Saavedra D."/>
            <person name="Barton G.J."/>
            <person name="Westrop G.D."/>
            <person name="Mueller S."/>
            <person name="Dessi D."/>
            <person name="Fiori P.L."/>
            <person name="Ren Q."/>
            <person name="Paulsen I."/>
            <person name="Zhang H."/>
            <person name="Bastida-Corcuera F.D."/>
            <person name="Simoes-Barbosa A."/>
            <person name="Brown M.T."/>
            <person name="Hayes R.D."/>
            <person name="Mukherjee M."/>
            <person name="Okumura C.Y."/>
            <person name="Schneider R."/>
            <person name="Smith A.J."/>
            <person name="Vanacova S."/>
            <person name="Villalvazo M."/>
            <person name="Haas B.J."/>
            <person name="Pertea M."/>
            <person name="Feldblyum T.V."/>
            <person name="Utterback T.R."/>
            <person name="Shu C.L."/>
            <person name="Osoegawa K."/>
            <person name="de Jong P.J."/>
            <person name="Hrdy I."/>
            <person name="Horvathova L."/>
            <person name="Zubacova Z."/>
            <person name="Dolezal P."/>
            <person name="Malik S.B."/>
            <person name="Logsdon J.M. Jr."/>
            <person name="Henze K."/>
            <person name="Gupta A."/>
            <person name="Wang C.C."/>
            <person name="Dunne R.L."/>
            <person name="Upcroft J.A."/>
            <person name="Upcroft P."/>
            <person name="White O."/>
            <person name="Salzberg S.L."/>
            <person name="Tang P."/>
            <person name="Chiu C.-H."/>
            <person name="Lee Y.-S."/>
            <person name="Embley T.M."/>
            <person name="Coombs G.H."/>
            <person name="Mottram J.C."/>
            <person name="Tachezy J."/>
            <person name="Fraser-Liggett C.M."/>
            <person name="Johnson P.J."/>
        </authorList>
    </citation>
    <scope>NUCLEOTIDE SEQUENCE [LARGE SCALE GENOMIC DNA]</scope>
    <source>
        <strain evidence="3">G3</strain>
    </source>
</reference>
<feature type="transmembrane region" description="Helical" evidence="2">
    <location>
        <begin position="63"/>
        <end position="86"/>
    </location>
</feature>
<evidence type="ECO:0000256" key="1">
    <source>
        <dbReference type="SAM" id="MobiDB-lite"/>
    </source>
</evidence>
<name>A2GWH7_TRIV3</name>
<proteinExistence type="predicted"/>
<evidence type="ECO:0000313" key="4">
    <source>
        <dbReference type="Proteomes" id="UP000001542"/>
    </source>
</evidence>
<dbReference type="Proteomes" id="UP000001542">
    <property type="component" value="Unassembled WGS sequence"/>
</dbReference>
<organism evidence="3 4">
    <name type="scientific">Trichomonas vaginalis (strain ATCC PRA-98 / G3)</name>
    <dbReference type="NCBI Taxonomy" id="412133"/>
    <lineage>
        <taxon>Eukaryota</taxon>
        <taxon>Metamonada</taxon>
        <taxon>Parabasalia</taxon>
        <taxon>Trichomonadida</taxon>
        <taxon>Trichomonadidae</taxon>
        <taxon>Trichomonas</taxon>
    </lineage>
</organism>
<sequence>MNFVADPFDPNTVQLQDPYKTPSPTPNTPALSSQIEPTPDPNEPSESDDSKSDSGKKGLSTKMWIIIGASVGAVILIILIVTIIVCKVKGSKETSSDHDQDLFV</sequence>
<dbReference type="InParanoid" id="A2GWH7"/>
<dbReference type="AlphaFoldDB" id="A2GWH7"/>
<evidence type="ECO:0000256" key="2">
    <source>
        <dbReference type="SAM" id="Phobius"/>
    </source>
</evidence>
<dbReference type="EMBL" id="DS121456">
    <property type="protein sequence ID" value="EAX78490.1"/>
    <property type="molecule type" value="Genomic_DNA"/>
</dbReference>
<dbReference type="KEGG" id="tva:75657680"/>
<reference evidence="3" key="1">
    <citation type="submission" date="2006-10" db="EMBL/GenBank/DDBJ databases">
        <authorList>
            <person name="Amadeo P."/>
            <person name="Zhao Q."/>
            <person name="Wortman J."/>
            <person name="Fraser-Liggett C."/>
            <person name="Carlton J."/>
        </authorList>
    </citation>
    <scope>NUCLEOTIDE SEQUENCE</scope>
    <source>
        <strain evidence="3">G3</strain>
    </source>
</reference>
<evidence type="ECO:0000313" key="3">
    <source>
        <dbReference type="EMBL" id="EAX78490.1"/>
    </source>
</evidence>
<feature type="region of interest" description="Disordered" evidence="1">
    <location>
        <begin position="1"/>
        <end position="57"/>
    </location>
</feature>
<keyword evidence="2" id="KW-0472">Membrane</keyword>
<gene>
    <name evidence="3" type="ORF">TVAG_588620</name>
</gene>
<keyword evidence="2" id="KW-0812">Transmembrane</keyword>
<dbReference type="VEuPathDB" id="TrichDB:TVAG_588620"/>
<protein>
    <submittedName>
        <fullName evidence="3">Uncharacterized protein</fullName>
    </submittedName>
</protein>